<keyword evidence="3" id="KW-1185">Reference proteome</keyword>
<dbReference type="Proteomes" id="UP000027135">
    <property type="component" value="Unassembled WGS sequence"/>
</dbReference>
<proteinExistence type="predicted"/>
<sequence>MKRQEEKNGTDICGTRRRRTEERNMAQGRQEQQAPIRALMGRADIFDILVRLPLCLQCMNSS</sequence>
<dbReference type="EMBL" id="KK852511">
    <property type="protein sequence ID" value="KDR22298.1"/>
    <property type="molecule type" value="Genomic_DNA"/>
</dbReference>
<organism evidence="2 3">
    <name type="scientific">Zootermopsis nevadensis</name>
    <name type="common">Dampwood termite</name>
    <dbReference type="NCBI Taxonomy" id="136037"/>
    <lineage>
        <taxon>Eukaryota</taxon>
        <taxon>Metazoa</taxon>
        <taxon>Ecdysozoa</taxon>
        <taxon>Arthropoda</taxon>
        <taxon>Hexapoda</taxon>
        <taxon>Insecta</taxon>
        <taxon>Pterygota</taxon>
        <taxon>Neoptera</taxon>
        <taxon>Polyneoptera</taxon>
        <taxon>Dictyoptera</taxon>
        <taxon>Blattodea</taxon>
        <taxon>Blattoidea</taxon>
        <taxon>Termitoidae</taxon>
        <taxon>Termopsidae</taxon>
        <taxon>Zootermopsis</taxon>
    </lineage>
</organism>
<evidence type="ECO:0000313" key="3">
    <source>
        <dbReference type="Proteomes" id="UP000027135"/>
    </source>
</evidence>
<reference evidence="2 3" key="1">
    <citation type="journal article" date="2014" name="Nat. Commun.">
        <title>Molecular traces of alternative social organization in a termite genome.</title>
        <authorList>
            <person name="Terrapon N."/>
            <person name="Li C."/>
            <person name="Robertson H.M."/>
            <person name="Ji L."/>
            <person name="Meng X."/>
            <person name="Booth W."/>
            <person name="Chen Z."/>
            <person name="Childers C.P."/>
            <person name="Glastad K.M."/>
            <person name="Gokhale K."/>
            <person name="Gowin J."/>
            <person name="Gronenberg W."/>
            <person name="Hermansen R.A."/>
            <person name="Hu H."/>
            <person name="Hunt B.G."/>
            <person name="Huylmans A.K."/>
            <person name="Khalil S.M."/>
            <person name="Mitchell R.D."/>
            <person name="Munoz-Torres M.C."/>
            <person name="Mustard J.A."/>
            <person name="Pan H."/>
            <person name="Reese J.T."/>
            <person name="Scharf M.E."/>
            <person name="Sun F."/>
            <person name="Vogel H."/>
            <person name="Xiao J."/>
            <person name="Yang W."/>
            <person name="Yang Z."/>
            <person name="Yang Z."/>
            <person name="Zhou J."/>
            <person name="Zhu J."/>
            <person name="Brent C.S."/>
            <person name="Elsik C.G."/>
            <person name="Goodisman M.A."/>
            <person name="Liberles D.A."/>
            <person name="Roe R.M."/>
            <person name="Vargo E.L."/>
            <person name="Vilcinskas A."/>
            <person name="Wang J."/>
            <person name="Bornberg-Bauer E."/>
            <person name="Korb J."/>
            <person name="Zhang G."/>
            <person name="Liebig J."/>
        </authorList>
    </citation>
    <scope>NUCLEOTIDE SEQUENCE [LARGE SCALE GENOMIC DNA]</scope>
    <source>
        <tissue evidence="2">Whole organism</tissue>
    </source>
</reference>
<feature type="region of interest" description="Disordered" evidence="1">
    <location>
        <begin position="1"/>
        <end position="33"/>
    </location>
</feature>
<evidence type="ECO:0000256" key="1">
    <source>
        <dbReference type="SAM" id="MobiDB-lite"/>
    </source>
</evidence>
<accession>A0A067RGZ4</accession>
<dbReference type="AlphaFoldDB" id="A0A067RGZ4"/>
<protein>
    <submittedName>
        <fullName evidence="2">Uncharacterized protein</fullName>
    </submittedName>
</protein>
<evidence type="ECO:0000313" key="2">
    <source>
        <dbReference type="EMBL" id="KDR22298.1"/>
    </source>
</evidence>
<gene>
    <name evidence="2" type="ORF">L798_01168</name>
</gene>
<name>A0A067RGZ4_ZOONE</name>
<dbReference type="InParanoid" id="A0A067RGZ4"/>